<evidence type="ECO:0000259" key="13">
    <source>
        <dbReference type="Pfam" id="PF17403"/>
    </source>
</evidence>
<feature type="region of interest" description="Disordered" evidence="11">
    <location>
        <begin position="1"/>
        <end position="64"/>
    </location>
</feature>
<dbReference type="eggNOG" id="KOG2054">
    <property type="taxonomic scope" value="Eukaryota"/>
</dbReference>
<dbReference type="HOGENOM" id="CLU_003502_0_1_1"/>
<accession>D6WRZ2</accession>
<dbReference type="GO" id="GO:0032040">
    <property type="term" value="C:small-subunit processome"/>
    <property type="evidence" value="ECO:0000318"/>
    <property type="project" value="GO_Central"/>
</dbReference>
<dbReference type="GO" id="GO:0005694">
    <property type="term" value="C:chromosome"/>
    <property type="evidence" value="ECO:0007669"/>
    <property type="project" value="UniProtKB-SubCell"/>
</dbReference>
<dbReference type="Pfam" id="PF17405">
    <property type="entry name" value="Nrap_D4"/>
    <property type="match status" value="1"/>
</dbReference>
<evidence type="ECO:0000259" key="17">
    <source>
        <dbReference type="Pfam" id="PF17407"/>
    </source>
</evidence>
<dbReference type="Pfam" id="PF17407">
    <property type="entry name" value="Nrap_D6"/>
    <property type="match status" value="1"/>
</dbReference>
<protein>
    <recommendedName>
        <fullName evidence="4 10">Nucleolar protein 6</fullName>
    </recommendedName>
</protein>
<evidence type="ECO:0000313" key="19">
    <source>
        <dbReference type="Proteomes" id="UP000007266"/>
    </source>
</evidence>
<feature type="domain" description="Nrap protein" evidence="13">
    <location>
        <begin position="323"/>
        <end position="459"/>
    </location>
</feature>
<dbReference type="GO" id="GO:0034456">
    <property type="term" value="C:UTP-C complex"/>
    <property type="evidence" value="ECO:0000318"/>
    <property type="project" value="GO_Central"/>
</dbReference>
<dbReference type="InParanoid" id="D6WRZ2"/>
<keyword evidence="5" id="KW-0158">Chromosome</keyword>
<keyword evidence="6 10" id="KW-0694">RNA-binding</keyword>
<evidence type="ECO:0000259" key="12">
    <source>
        <dbReference type="Pfam" id="PF03813"/>
    </source>
</evidence>
<feature type="domain" description="Nrap protein" evidence="15">
    <location>
        <begin position="628"/>
        <end position="826"/>
    </location>
</feature>
<dbReference type="InterPro" id="IPR035367">
    <property type="entry name" value="Nrap_D2"/>
</dbReference>
<dbReference type="InterPro" id="IPR005554">
    <property type="entry name" value="NOL6/Upt22"/>
</dbReference>
<comment type="similarity">
    <text evidence="3 10">Belongs to the NRAP family.</text>
</comment>
<proteinExistence type="inferred from homology"/>
<comment type="function">
    <text evidence="8">Part of the small subunit (SSU) processome, first precursor of the small eukaryotic ribosomal subunit. During the assembly of the SSU processome in the nucleolus, many ribosome biogenesis factors, an RNA chaperone and ribosomal proteins associate with the nascent pre-rRNA and work in concert to generate RNA folding, modifications, rearrangements and cleavage as well as targeted degradation of pre-ribosomal RNA by the RNA exosome.</text>
</comment>
<dbReference type="Pfam" id="PF03813">
    <property type="entry name" value="Nrap"/>
    <property type="match status" value="1"/>
</dbReference>
<reference evidence="18 19" key="2">
    <citation type="journal article" date="2010" name="Nucleic Acids Res.">
        <title>BeetleBase in 2010: revisions to provide comprehensive genomic information for Tribolium castaneum.</title>
        <authorList>
            <person name="Kim H.S."/>
            <person name="Murphy T."/>
            <person name="Xia J."/>
            <person name="Caragea D."/>
            <person name="Park Y."/>
            <person name="Beeman R.W."/>
            <person name="Lorenzen M.D."/>
            <person name="Butcher S."/>
            <person name="Manak J.R."/>
            <person name="Brown S.J."/>
        </authorList>
    </citation>
    <scope>GENOME REANNOTATION</scope>
    <source>
        <strain evidence="18 19">Georgia GA2</strain>
    </source>
</reference>
<reference evidence="18 19" key="1">
    <citation type="journal article" date="2008" name="Nature">
        <title>The genome of the model beetle and pest Tribolium castaneum.</title>
        <authorList>
            <consortium name="Tribolium Genome Sequencing Consortium"/>
            <person name="Richards S."/>
            <person name="Gibbs R.A."/>
            <person name="Weinstock G.M."/>
            <person name="Brown S.J."/>
            <person name="Denell R."/>
            <person name="Beeman R.W."/>
            <person name="Gibbs R."/>
            <person name="Beeman R.W."/>
            <person name="Brown S.J."/>
            <person name="Bucher G."/>
            <person name="Friedrich M."/>
            <person name="Grimmelikhuijzen C.J."/>
            <person name="Klingler M."/>
            <person name="Lorenzen M."/>
            <person name="Richards S."/>
            <person name="Roth S."/>
            <person name="Schroder R."/>
            <person name="Tautz D."/>
            <person name="Zdobnov E.M."/>
            <person name="Muzny D."/>
            <person name="Gibbs R.A."/>
            <person name="Weinstock G.M."/>
            <person name="Attaway T."/>
            <person name="Bell S."/>
            <person name="Buhay C.J."/>
            <person name="Chandrabose M.N."/>
            <person name="Chavez D."/>
            <person name="Clerk-Blankenburg K.P."/>
            <person name="Cree A."/>
            <person name="Dao M."/>
            <person name="Davis C."/>
            <person name="Chacko J."/>
            <person name="Dinh H."/>
            <person name="Dugan-Rocha S."/>
            <person name="Fowler G."/>
            <person name="Garner T.T."/>
            <person name="Garnes J."/>
            <person name="Gnirke A."/>
            <person name="Hawes A."/>
            <person name="Hernandez J."/>
            <person name="Hines S."/>
            <person name="Holder M."/>
            <person name="Hume J."/>
            <person name="Jhangiani S.N."/>
            <person name="Joshi V."/>
            <person name="Khan Z.M."/>
            <person name="Jackson L."/>
            <person name="Kovar C."/>
            <person name="Kowis A."/>
            <person name="Lee S."/>
            <person name="Lewis L.R."/>
            <person name="Margolis J."/>
            <person name="Morgan M."/>
            <person name="Nazareth L.V."/>
            <person name="Nguyen N."/>
            <person name="Okwuonu G."/>
            <person name="Parker D."/>
            <person name="Richards S."/>
            <person name="Ruiz S.J."/>
            <person name="Santibanez J."/>
            <person name="Savard J."/>
            <person name="Scherer S.E."/>
            <person name="Schneider B."/>
            <person name="Sodergren E."/>
            <person name="Tautz D."/>
            <person name="Vattahil S."/>
            <person name="Villasana D."/>
            <person name="White C.S."/>
            <person name="Wright R."/>
            <person name="Park Y."/>
            <person name="Beeman R.W."/>
            <person name="Lord J."/>
            <person name="Oppert B."/>
            <person name="Lorenzen M."/>
            <person name="Brown S."/>
            <person name="Wang L."/>
            <person name="Savard J."/>
            <person name="Tautz D."/>
            <person name="Richards S."/>
            <person name="Weinstock G."/>
            <person name="Gibbs R.A."/>
            <person name="Liu Y."/>
            <person name="Worley K."/>
            <person name="Weinstock G."/>
            <person name="Elsik C.G."/>
            <person name="Reese J.T."/>
            <person name="Elhaik E."/>
            <person name="Landan G."/>
            <person name="Graur D."/>
            <person name="Arensburger P."/>
            <person name="Atkinson P."/>
            <person name="Beeman R.W."/>
            <person name="Beidler J."/>
            <person name="Brown S.J."/>
            <person name="Demuth J.P."/>
            <person name="Drury D.W."/>
            <person name="Du Y.Z."/>
            <person name="Fujiwara H."/>
            <person name="Lorenzen M."/>
            <person name="Maselli V."/>
            <person name="Osanai M."/>
            <person name="Park Y."/>
            <person name="Robertson H.M."/>
            <person name="Tu Z."/>
            <person name="Wang J.J."/>
            <person name="Wang S."/>
            <person name="Richards S."/>
            <person name="Song H."/>
            <person name="Zhang L."/>
            <person name="Sodergren E."/>
            <person name="Werner D."/>
            <person name="Stanke M."/>
            <person name="Morgenstern B."/>
            <person name="Solovyev V."/>
            <person name="Kosarev P."/>
            <person name="Brown G."/>
            <person name="Chen H.C."/>
            <person name="Ermolaeva O."/>
            <person name="Hlavina W."/>
            <person name="Kapustin Y."/>
            <person name="Kiryutin B."/>
            <person name="Kitts P."/>
            <person name="Maglott D."/>
            <person name="Pruitt K."/>
            <person name="Sapojnikov V."/>
            <person name="Souvorov A."/>
            <person name="Mackey A.J."/>
            <person name="Waterhouse R.M."/>
            <person name="Wyder S."/>
            <person name="Zdobnov E.M."/>
            <person name="Zdobnov E.M."/>
            <person name="Wyder S."/>
            <person name="Kriventseva E.V."/>
            <person name="Kadowaki T."/>
            <person name="Bork P."/>
            <person name="Aranda M."/>
            <person name="Bao R."/>
            <person name="Beermann A."/>
            <person name="Berns N."/>
            <person name="Bolognesi R."/>
            <person name="Bonneton F."/>
            <person name="Bopp D."/>
            <person name="Brown S.J."/>
            <person name="Bucher G."/>
            <person name="Butts T."/>
            <person name="Chaumot A."/>
            <person name="Denell R.E."/>
            <person name="Ferrier D.E."/>
            <person name="Friedrich M."/>
            <person name="Gordon C.M."/>
            <person name="Jindra M."/>
            <person name="Klingler M."/>
            <person name="Lan Q."/>
            <person name="Lattorff H.M."/>
            <person name="Laudet V."/>
            <person name="von Levetsow C."/>
            <person name="Liu Z."/>
            <person name="Lutz R."/>
            <person name="Lynch J.A."/>
            <person name="da Fonseca R.N."/>
            <person name="Posnien N."/>
            <person name="Reuter R."/>
            <person name="Roth S."/>
            <person name="Savard J."/>
            <person name="Schinko J.B."/>
            <person name="Schmitt C."/>
            <person name="Schoppmeier M."/>
            <person name="Schroder R."/>
            <person name="Shippy T.D."/>
            <person name="Simonnet F."/>
            <person name="Marques-Souza H."/>
            <person name="Tautz D."/>
            <person name="Tomoyasu Y."/>
            <person name="Trauner J."/>
            <person name="Van der Zee M."/>
            <person name="Vervoort M."/>
            <person name="Wittkopp N."/>
            <person name="Wimmer E.A."/>
            <person name="Yang X."/>
            <person name="Jones A.K."/>
            <person name="Sattelle D.B."/>
            <person name="Ebert P.R."/>
            <person name="Nelson D."/>
            <person name="Scott J.G."/>
            <person name="Beeman R.W."/>
            <person name="Muthukrishnan S."/>
            <person name="Kramer K.J."/>
            <person name="Arakane Y."/>
            <person name="Beeman R.W."/>
            <person name="Zhu Q."/>
            <person name="Hogenkamp D."/>
            <person name="Dixit R."/>
            <person name="Oppert B."/>
            <person name="Jiang H."/>
            <person name="Zou Z."/>
            <person name="Marshall J."/>
            <person name="Elpidina E."/>
            <person name="Vinokurov K."/>
            <person name="Oppert C."/>
            <person name="Zou Z."/>
            <person name="Evans J."/>
            <person name="Lu Z."/>
            <person name="Zhao P."/>
            <person name="Sumathipala N."/>
            <person name="Altincicek B."/>
            <person name="Vilcinskas A."/>
            <person name="Williams M."/>
            <person name="Hultmark D."/>
            <person name="Hetru C."/>
            <person name="Jiang H."/>
            <person name="Grimmelikhuijzen C.J."/>
            <person name="Hauser F."/>
            <person name="Cazzamali G."/>
            <person name="Williamson M."/>
            <person name="Park Y."/>
            <person name="Li B."/>
            <person name="Tanaka Y."/>
            <person name="Predel R."/>
            <person name="Neupert S."/>
            <person name="Schachtner J."/>
            <person name="Verleyen P."/>
            <person name="Raible F."/>
            <person name="Bork P."/>
            <person name="Friedrich M."/>
            <person name="Walden K.K."/>
            <person name="Robertson H.M."/>
            <person name="Angeli S."/>
            <person name="Foret S."/>
            <person name="Bucher G."/>
            <person name="Schuetz S."/>
            <person name="Maleszka R."/>
            <person name="Wimmer E.A."/>
            <person name="Beeman R.W."/>
            <person name="Lorenzen M."/>
            <person name="Tomoyasu Y."/>
            <person name="Miller S.C."/>
            <person name="Grossmann D."/>
            <person name="Bucher G."/>
        </authorList>
    </citation>
    <scope>NUCLEOTIDE SEQUENCE [LARGE SCALE GENOMIC DNA]</scope>
    <source>
        <strain evidence="18 19">Georgia GA2</strain>
    </source>
</reference>
<dbReference type="InterPro" id="IPR035082">
    <property type="entry name" value="Nrap_D1"/>
</dbReference>
<evidence type="ECO:0000256" key="4">
    <source>
        <dbReference type="ARBA" id="ARBA00016437"/>
    </source>
</evidence>
<keyword evidence="7 10" id="KW-0539">Nucleus</keyword>
<dbReference type="GO" id="GO:0003723">
    <property type="term" value="F:RNA binding"/>
    <property type="evidence" value="ECO:0007669"/>
    <property type="project" value="UniProtKB-KW"/>
</dbReference>
<dbReference type="Proteomes" id="UP000007266">
    <property type="component" value="Linkage group 7"/>
</dbReference>
<dbReference type="EMBL" id="KQ971351">
    <property type="protein sequence ID" value="EFA06414.1"/>
    <property type="molecule type" value="Genomic_DNA"/>
</dbReference>
<organism evidence="18 19">
    <name type="scientific">Tribolium castaneum</name>
    <name type="common">Red flour beetle</name>
    <dbReference type="NCBI Taxonomy" id="7070"/>
    <lineage>
        <taxon>Eukaryota</taxon>
        <taxon>Metazoa</taxon>
        <taxon>Ecdysozoa</taxon>
        <taxon>Arthropoda</taxon>
        <taxon>Hexapoda</taxon>
        <taxon>Insecta</taxon>
        <taxon>Pterygota</taxon>
        <taxon>Neoptera</taxon>
        <taxon>Endopterygota</taxon>
        <taxon>Coleoptera</taxon>
        <taxon>Polyphaga</taxon>
        <taxon>Cucujiformia</taxon>
        <taxon>Tenebrionidae</taxon>
        <taxon>Tenebrionidae incertae sedis</taxon>
        <taxon>Tribolium</taxon>
    </lineage>
</organism>
<dbReference type="InterPro" id="IPR035368">
    <property type="entry name" value="Nrap_D3"/>
</dbReference>
<dbReference type="Pfam" id="PF17404">
    <property type="entry name" value="Nrap_D3"/>
    <property type="match status" value="1"/>
</dbReference>
<evidence type="ECO:0000256" key="2">
    <source>
        <dbReference type="ARBA" id="ARBA00004604"/>
    </source>
</evidence>
<comment type="subcellular location">
    <subcellularLocation>
        <location evidence="1">Chromosome</location>
    </subcellularLocation>
    <subcellularLocation>
        <location evidence="2 10">Nucleus</location>
        <location evidence="2 10">Nucleolus</location>
    </subcellularLocation>
</comment>
<feature type="compositionally biased region" description="Basic and acidic residues" evidence="11">
    <location>
        <begin position="35"/>
        <end position="61"/>
    </location>
</feature>
<keyword evidence="19" id="KW-1185">Reference proteome</keyword>
<evidence type="ECO:0000256" key="9">
    <source>
        <dbReference type="ARBA" id="ARBA00035020"/>
    </source>
</evidence>
<evidence type="ECO:0000256" key="7">
    <source>
        <dbReference type="ARBA" id="ARBA00023242"/>
    </source>
</evidence>
<dbReference type="InterPro" id="IPR035370">
    <property type="entry name" value="Nrap_D5"/>
</dbReference>
<dbReference type="Pfam" id="PF17403">
    <property type="entry name" value="Nrap_D2"/>
    <property type="match status" value="1"/>
</dbReference>
<evidence type="ECO:0000256" key="1">
    <source>
        <dbReference type="ARBA" id="ARBA00004286"/>
    </source>
</evidence>
<dbReference type="PANTHER" id="PTHR17972:SF0">
    <property type="entry name" value="NUCLEOLAR PROTEIN 6"/>
    <property type="match status" value="1"/>
</dbReference>
<dbReference type="PhylomeDB" id="D6WRZ2"/>
<dbReference type="GO" id="GO:0006364">
    <property type="term" value="P:rRNA processing"/>
    <property type="evidence" value="ECO:0000318"/>
    <property type="project" value="GO_Central"/>
</dbReference>
<dbReference type="KEGG" id="tca:656445"/>
<dbReference type="Gene3D" id="1.10.1410.10">
    <property type="match status" value="2"/>
</dbReference>
<dbReference type="InterPro" id="IPR035369">
    <property type="entry name" value="Nrap_D4"/>
</dbReference>
<comment type="subunit">
    <text evidence="9">Part of the small subunit (SSU) processome, composed of more than 70 proteins and the RNA chaperone small nucleolar RNA (snoRNA) U3.</text>
</comment>
<name>D6WRZ2_TRICA</name>
<evidence type="ECO:0000256" key="5">
    <source>
        <dbReference type="ARBA" id="ARBA00022454"/>
    </source>
</evidence>
<evidence type="ECO:0000256" key="8">
    <source>
        <dbReference type="ARBA" id="ARBA00035000"/>
    </source>
</evidence>
<dbReference type="OMA" id="NPHGGKE"/>
<feature type="domain" description="Nrap protein" evidence="14">
    <location>
        <begin position="464"/>
        <end position="606"/>
    </location>
</feature>
<dbReference type="PANTHER" id="PTHR17972">
    <property type="entry name" value="NUCLEOLAR RNA-ASSOCIATED PROTEIN"/>
    <property type="match status" value="1"/>
</dbReference>
<sequence length="1115" mass="128134">MNLLEEEEEFSQNSSEDNFTDEELAQQPPKKRKTKSDTDGKLKKIKYEDITSKPEKPKNELYKPPTVEELNELKETQNLYNNNLFRLQIEELIKEVKIKNKHRNAFKDWYQSFESFLNELPEYNVQLSEIKLKKKKKLSEIDNFISGIANEALKSDQDFTLKFTKPEKSEIFGLDAINALPGPKLRVNINLTMPRECFNVKDYLNNRYLVKRYYFLAYIFYHLKEKKLSGDIDWTWQHTKLLPVLRIKLHEKITIKIFATPTDNYFKLSRFLPDINNVKVDVFNVGAITEAPTIYYNASLAHDATLTLNNSFIRETLTELTNAQEAVKLIYVWLVQRGLNEGLGAFTDELILYFIVYLFTKKKINKYMSSYQIVRNFWNFISDSDLSKTPLSLSDDTKPEVLDSFKENYDVVLLDRSGCYNVASFLNLQVYKKIKSECEIAFKLLDGGINSFHSLFITKLTLELQYDLILNVKVAKIGEKMTDDERTKFLGHPELFVIKYIQGVLEKGLNKRATLIVPIVTTQSQVDKITFGINLDQSNAFHILEKGPALNDPQEREFKEFWGDLATDRRFKDGSVCVAVYFETQTIKQRREIIKTIVDWVICKKLGLEYSLHYDEFEELLVNKKVTAPYPTATNEDGCVRAIAASDELGKKLRSLEMPLAITGVQGITDVFSFTDVFPPISTNYRSGSLVTPPLENNIVLNEKKRGIVPRYVKPIECVLQLEHSSKWPKNLTAIRHMKTAFYLEIAKQLDKKHKIVASVKPEFLDVLYEGYVFRYRLYLPREVGLLKRESTNNGVTTYKDTPMSRDIELQLGILPRVTGALKGIQSQFPSFGPSTALIKRWLRSQLIDDYHFPDHVINLLNASLFLKGASVTPQVGFLRFLKFVSELQCDIQAVVVNFNNEIASETLAEIDSKLLQNREALPDLFIAMPYDGCESVFTKRGPSKLVLRRVKQLASESLNCFGQIIKGESFGSIKSLFIPNLEGYDVIIHLRPLLNPVRHEQVTGDESEGQIVLEEFNRNESTKIPVTGFNPVQLYLAELRKHYGDFANFFHDTYGGNFIGVLWIPKALESRDFKVSYASGRKLVNGKLELNVDALIEDFYIVGKGLVKSIDKKK</sequence>
<gene>
    <name evidence="18" type="primary">AUGUSTUS-3.0.2_09293</name>
    <name evidence="18" type="ORF">TcasGA2_TC009293</name>
</gene>
<feature type="compositionally biased region" description="Acidic residues" evidence="11">
    <location>
        <begin position="1"/>
        <end position="10"/>
    </location>
</feature>
<evidence type="ECO:0000313" key="18">
    <source>
        <dbReference type="EMBL" id="EFA06414.1"/>
    </source>
</evidence>
<dbReference type="InterPro" id="IPR035371">
    <property type="entry name" value="Nrap_D6"/>
</dbReference>
<dbReference type="GO" id="GO:0006409">
    <property type="term" value="P:tRNA export from nucleus"/>
    <property type="evidence" value="ECO:0000318"/>
    <property type="project" value="GO_Central"/>
</dbReference>
<evidence type="ECO:0000259" key="15">
    <source>
        <dbReference type="Pfam" id="PF17405"/>
    </source>
</evidence>
<dbReference type="STRING" id="7070.D6WRZ2"/>
<dbReference type="Pfam" id="PF17406">
    <property type="entry name" value="Nrap_D5"/>
    <property type="match status" value="1"/>
</dbReference>
<dbReference type="Gene3D" id="3.30.70.3030">
    <property type="match status" value="1"/>
</dbReference>
<evidence type="ECO:0000256" key="6">
    <source>
        <dbReference type="ARBA" id="ARBA00022884"/>
    </source>
</evidence>
<dbReference type="OrthoDB" id="10251401at2759"/>
<evidence type="ECO:0000259" key="16">
    <source>
        <dbReference type="Pfam" id="PF17406"/>
    </source>
</evidence>
<evidence type="ECO:0000259" key="14">
    <source>
        <dbReference type="Pfam" id="PF17404"/>
    </source>
</evidence>
<feature type="domain" description="Nrap protein" evidence="12">
    <location>
        <begin position="187"/>
        <end position="317"/>
    </location>
</feature>
<evidence type="ECO:0000256" key="3">
    <source>
        <dbReference type="ARBA" id="ARBA00006674"/>
    </source>
</evidence>
<dbReference type="GO" id="GO:0032545">
    <property type="term" value="C:CURI complex"/>
    <property type="evidence" value="ECO:0000318"/>
    <property type="project" value="GO_Central"/>
</dbReference>
<evidence type="ECO:0000256" key="11">
    <source>
        <dbReference type="SAM" id="MobiDB-lite"/>
    </source>
</evidence>
<feature type="domain" description="Nrap protein" evidence="16">
    <location>
        <begin position="829"/>
        <end position="979"/>
    </location>
</feature>
<evidence type="ECO:0000256" key="10">
    <source>
        <dbReference type="RuleBase" id="RU364032"/>
    </source>
</evidence>
<dbReference type="FunCoup" id="D6WRZ2">
    <property type="interactions" value="1298"/>
</dbReference>
<dbReference type="FunFam" id="1.10.1410.10:FF:000006">
    <property type="entry name" value="Nucleolar protein 6"/>
    <property type="match status" value="1"/>
</dbReference>
<dbReference type="AlphaFoldDB" id="D6WRZ2"/>
<feature type="domain" description="Nrap protein" evidence="17">
    <location>
        <begin position="982"/>
        <end position="1111"/>
    </location>
</feature>